<reference evidence="2 3" key="1">
    <citation type="journal article" date="2010" name="Nature">
        <title>Genome sequencing and analysis of the model grass Brachypodium distachyon.</title>
        <authorList>
            <consortium name="International Brachypodium Initiative"/>
        </authorList>
    </citation>
    <scope>NUCLEOTIDE SEQUENCE [LARGE SCALE GENOMIC DNA]</scope>
    <source>
        <strain evidence="2 3">Bd21</strain>
    </source>
</reference>
<dbReference type="AlphaFoldDB" id="A0A0Q3H0F9"/>
<evidence type="ECO:0000313" key="2">
    <source>
        <dbReference type="EMBL" id="KQJ86762.1"/>
    </source>
</evidence>
<gene>
    <name evidence="2" type="ORF">BRADI_4g07566v3</name>
</gene>
<sequence length="78" mass="8577">MWSRQGRLQEAEAIKRPREVEATRKSIAGRPSRSAKSRPHGVCDRNQGLDDEEVIGAKSSSPCGDSSPSQMSEPECHK</sequence>
<protein>
    <submittedName>
        <fullName evidence="2 3">Uncharacterized protein</fullName>
    </submittedName>
</protein>
<reference evidence="2" key="2">
    <citation type="submission" date="2017-06" db="EMBL/GenBank/DDBJ databases">
        <title>WGS assembly of Brachypodium distachyon.</title>
        <authorList>
            <consortium name="The International Brachypodium Initiative"/>
            <person name="Lucas S."/>
            <person name="Harmon-Smith M."/>
            <person name="Lail K."/>
            <person name="Tice H."/>
            <person name="Grimwood J."/>
            <person name="Bruce D."/>
            <person name="Barry K."/>
            <person name="Shu S."/>
            <person name="Lindquist E."/>
            <person name="Wang M."/>
            <person name="Pitluck S."/>
            <person name="Vogel J.P."/>
            <person name="Garvin D.F."/>
            <person name="Mockler T.C."/>
            <person name="Schmutz J."/>
            <person name="Rokhsar D."/>
            <person name="Bevan M.W."/>
        </authorList>
    </citation>
    <scope>NUCLEOTIDE SEQUENCE</scope>
    <source>
        <strain evidence="2">Bd21</strain>
    </source>
</reference>
<feature type="compositionally biased region" description="Low complexity" evidence="1">
    <location>
        <begin position="59"/>
        <end position="72"/>
    </location>
</feature>
<organism evidence="2">
    <name type="scientific">Brachypodium distachyon</name>
    <name type="common">Purple false brome</name>
    <name type="synonym">Trachynia distachya</name>
    <dbReference type="NCBI Taxonomy" id="15368"/>
    <lineage>
        <taxon>Eukaryota</taxon>
        <taxon>Viridiplantae</taxon>
        <taxon>Streptophyta</taxon>
        <taxon>Embryophyta</taxon>
        <taxon>Tracheophyta</taxon>
        <taxon>Spermatophyta</taxon>
        <taxon>Magnoliopsida</taxon>
        <taxon>Liliopsida</taxon>
        <taxon>Poales</taxon>
        <taxon>Poaceae</taxon>
        <taxon>BOP clade</taxon>
        <taxon>Pooideae</taxon>
        <taxon>Stipodae</taxon>
        <taxon>Brachypodieae</taxon>
        <taxon>Brachypodium</taxon>
    </lineage>
</organism>
<evidence type="ECO:0000256" key="1">
    <source>
        <dbReference type="SAM" id="MobiDB-lite"/>
    </source>
</evidence>
<reference evidence="3" key="3">
    <citation type="submission" date="2018-08" db="UniProtKB">
        <authorList>
            <consortium name="EnsemblPlants"/>
        </authorList>
    </citation>
    <scope>IDENTIFICATION</scope>
    <source>
        <strain evidence="3">cv. Bd21</strain>
    </source>
</reference>
<accession>A0A0Q3H0F9</accession>
<dbReference type="InParanoid" id="A0A0Q3H0F9"/>
<feature type="region of interest" description="Disordered" evidence="1">
    <location>
        <begin position="1"/>
        <end position="78"/>
    </location>
</feature>
<dbReference type="Proteomes" id="UP000008810">
    <property type="component" value="Chromosome 4"/>
</dbReference>
<evidence type="ECO:0000313" key="4">
    <source>
        <dbReference type="Proteomes" id="UP000008810"/>
    </source>
</evidence>
<keyword evidence="4" id="KW-1185">Reference proteome</keyword>
<feature type="compositionally biased region" description="Basic and acidic residues" evidence="1">
    <location>
        <begin position="7"/>
        <end position="24"/>
    </location>
</feature>
<proteinExistence type="predicted"/>
<dbReference type="Gramene" id="KQJ86762">
    <property type="protein sequence ID" value="KQJ86762"/>
    <property type="gene ID" value="BRADI_4g07566v3"/>
</dbReference>
<name>A0A0Q3H0F9_BRADI</name>
<evidence type="ECO:0000313" key="3">
    <source>
        <dbReference type="EnsemblPlants" id="KQJ86762"/>
    </source>
</evidence>
<dbReference type="EnsemblPlants" id="KQJ86762">
    <property type="protein sequence ID" value="KQJ86762"/>
    <property type="gene ID" value="BRADI_4g07566v3"/>
</dbReference>
<dbReference type="EMBL" id="CM000883">
    <property type="protein sequence ID" value="KQJ86762.1"/>
    <property type="molecule type" value="Genomic_DNA"/>
</dbReference>